<evidence type="ECO:0000256" key="10">
    <source>
        <dbReference type="SAM" id="Phobius"/>
    </source>
</evidence>
<feature type="transmembrane region" description="Helical" evidence="10">
    <location>
        <begin position="12"/>
        <end position="32"/>
    </location>
</feature>
<comment type="similarity">
    <text evidence="2 9">Belongs to the mitochondrial carrier (TC 2.A.29) family.</text>
</comment>
<keyword evidence="3 9" id="KW-0813">Transport</keyword>
<proteinExistence type="inferred from homology"/>
<dbReference type="PANTHER" id="PTHR45683">
    <property type="entry name" value="MITOCHONDRIAL NICOTINAMIDE ADENINE DINUCLEOTIDE TRANSPORTER 1-RELATED-RELATED"/>
    <property type="match status" value="1"/>
</dbReference>
<name>A0A7S3SEW0_EMIHU</name>
<comment type="subcellular location">
    <subcellularLocation>
        <location evidence="1">Membrane</location>
        <topology evidence="1">Multi-pass membrane protein</topology>
    </subcellularLocation>
</comment>
<sequence length="421" mass="45398">MGTSSAGQSQDWSHLLSGAGAGFLTTVLLHPLDLIKTRMHVQEAGGRRLPYYSNVLQAFRVIVRVEGARGLYQGVGPNIFGSTVSWALYMFGYNQLKADLTRMQEARPADARLSPSAVYIVAATASGTAVSLVMHPVFTIKTRMQPADRCGSEACWSWRSRSHVPHRSHALEIALATLASPRCSAYTARCCIPASLPIAVLLQRVHRSMLYSYSIPTAGRRVGSSRQLQLAARGKGPRGLLPEAQRDNYSSSLVAVRRIVAEEGVASLYRGIGPSLLLVSHGSVQFLSYEHLKQAFRGLNAGRVPAGAAEADLSAPQLTAAATGSKVVATLVTYPYQVVRSILQQRAVVGSDVVQHATASGAVRHLWSSERLRGFYRGLVPHILRAAPTASVTLVSYEYLHRLLVSRAIGAAHDPTAGRSR</sequence>
<dbReference type="Pfam" id="PF00153">
    <property type="entry name" value="Mito_carr"/>
    <property type="match status" value="3"/>
</dbReference>
<dbReference type="AlphaFoldDB" id="A0A7S3SEW0"/>
<protein>
    <recommendedName>
        <fullName evidence="12">Mitochondrial folate transporter/carrier</fullName>
    </recommendedName>
</protein>
<feature type="repeat" description="Solcar" evidence="8">
    <location>
        <begin position="313"/>
        <end position="403"/>
    </location>
</feature>
<keyword evidence="4 8" id="KW-0812">Transmembrane</keyword>
<evidence type="ECO:0000256" key="7">
    <source>
        <dbReference type="ARBA" id="ARBA00023136"/>
    </source>
</evidence>
<evidence type="ECO:0000256" key="2">
    <source>
        <dbReference type="ARBA" id="ARBA00006375"/>
    </source>
</evidence>
<evidence type="ECO:0000256" key="1">
    <source>
        <dbReference type="ARBA" id="ARBA00004141"/>
    </source>
</evidence>
<dbReference type="InterPro" id="IPR023395">
    <property type="entry name" value="MCP_dom_sf"/>
</dbReference>
<evidence type="ECO:0000256" key="4">
    <source>
        <dbReference type="ARBA" id="ARBA00022692"/>
    </source>
</evidence>
<dbReference type="SUPFAM" id="SSF103506">
    <property type="entry name" value="Mitochondrial carrier"/>
    <property type="match status" value="1"/>
</dbReference>
<evidence type="ECO:0000256" key="6">
    <source>
        <dbReference type="ARBA" id="ARBA00022989"/>
    </source>
</evidence>
<gene>
    <name evidence="11" type="ORF">EHUX00137_LOCUS19555</name>
</gene>
<accession>A0A7S3SEW0</accession>
<dbReference type="PRINTS" id="PR00926">
    <property type="entry name" value="MITOCARRIER"/>
</dbReference>
<keyword evidence="6 10" id="KW-1133">Transmembrane helix</keyword>
<dbReference type="InterPro" id="IPR002067">
    <property type="entry name" value="MCP"/>
</dbReference>
<keyword evidence="7 8" id="KW-0472">Membrane</keyword>
<evidence type="ECO:0000256" key="8">
    <source>
        <dbReference type="PROSITE-ProRule" id="PRU00282"/>
    </source>
</evidence>
<feature type="repeat" description="Solcar" evidence="8">
    <location>
        <begin position="194"/>
        <end position="295"/>
    </location>
</feature>
<dbReference type="InterPro" id="IPR018108">
    <property type="entry name" value="MCP_transmembrane"/>
</dbReference>
<evidence type="ECO:0000256" key="5">
    <source>
        <dbReference type="ARBA" id="ARBA00022737"/>
    </source>
</evidence>
<dbReference type="EMBL" id="HBIR01025441">
    <property type="protein sequence ID" value="CAE0552711.1"/>
    <property type="molecule type" value="Transcribed_RNA"/>
</dbReference>
<keyword evidence="5" id="KW-0677">Repeat</keyword>
<feature type="repeat" description="Solcar" evidence="8">
    <location>
        <begin position="9"/>
        <end position="99"/>
    </location>
</feature>
<dbReference type="Gene3D" id="1.50.40.10">
    <property type="entry name" value="Mitochondrial carrier domain"/>
    <property type="match status" value="2"/>
</dbReference>
<dbReference type="InterPro" id="IPR044712">
    <property type="entry name" value="SLC25A32-like"/>
</dbReference>
<evidence type="ECO:0000256" key="3">
    <source>
        <dbReference type="ARBA" id="ARBA00022448"/>
    </source>
</evidence>
<evidence type="ECO:0008006" key="12">
    <source>
        <dbReference type="Google" id="ProtNLM"/>
    </source>
</evidence>
<dbReference type="GO" id="GO:0015215">
    <property type="term" value="F:nucleotide transmembrane transporter activity"/>
    <property type="evidence" value="ECO:0007669"/>
    <property type="project" value="UniProtKB-ARBA"/>
</dbReference>
<organism evidence="11">
    <name type="scientific">Emiliania huxleyi</name>
    <name type="common">Coccolithophore</name>
    <name type="synonym">Pontosphaera huxleyi</name>
    <dbReference type="NCBI Taxonomy" id="2903"/>
    <lineage>
        <taxon>Eukaryota</taxon>
        <taxon>Haptista</taxon>
        <taxon>Haptophyta</taxon>
        <taxon>Prymnesiophyceae</taxon>
        <taxon>Isochrysidales</taxon>
        <taxon>Noelaerhabdaceae</taxon>
        <taxon>Emiliania</taxon>
    </lineage>
</organism>
<dbReference type="PROSITE" id="PS50920">
    <property type="entry name" value="SOLCAR"/>
    <property type="match status" value="3"/>
</dbReference>
<feature type="transmembrane region" description="Helical" evidence="10">
    <location>
        <begin position="117"/>
        <end position="138"/>
    </location>
</feature>
<dbReference type="GO" id="GO:0016020">
    <property type="term" value="C:membrane"/>
    <property type="evidence" value="ECO:0007669"/>
    <property type="project" value="UniProtKB-SubCell"/>
</dbReference>
<evidence type="ECO:0000313" key="11">
    <source>
        <dbReference type="EMBL" id="CAE0552711.1"/>
    </source>
</evidence>
<evidence type="ECO:0000256" key="9">
    <source>
        <dbReference type="RuleBase" id="RU000488"/>
    </source>
</evidence>
<reference evidence="11" key="1">
    <citation type="submission" date="2021-01" db="EMBL/GenBank/DDBJ databases">
        <authorList>
            <person name="Corre E."/>
            <person name="Pelletier E."/>
            <person name="Niang G."/>
            <person name="Scheremetjew M."/>
            <person name="Finn R."/>
            <person name="Kale V."/>
            <person name="Holt S."/>
            <person name="Cochrane G."/>
            <person name="Meng A."/>
            <person name="Brown T."/>
            <person name="Cohen L."/>
        </authorList>
    </citation>
    <scope>NUCLEOTIDE SEQUENCE</scope>
    <source>
        <strain evidence="11">379</strain>
    </source>
</reference>